<evidence type="ECO:0000313" key="2">
    <source>
        <dbReference type="Proteomes" id="UP000245753"/>
    </source>
</evidence>
<reference evidence="1 2" key="1">
    <citation type="journal article" date="2018" name="Int. J. Syst. Evol. Microbiol.">
        <title>Bifidobacterium catulorum sp. nov., a novel taxon from the faeces of the baby common marmoset (Callithrix jacchus).</title>
        <authorList>
            <person name="Modesto M."/>
            <person name="Michelini S."/>
            <person name="Oki K."/>
            <person name="Biavati B."/>
            <person name="Watanabe K."/>
            <person name="Mattarelli P."/>
        </authorList>
    </citation>
    <scope>NUCLEOTIDE SEQUENCE [LARGE SCALE GENOMIC DNA]</scope>
    <source>
        <strain evidence="1 2">MRM 8.19</strain>
    </source>
</reference>
<evidence type="ECO:0000313" key="1">
    <source>
        <dbReference type="EMBL" id="PWG60205.1"/>
    </source>
</evidence>
<dbReference type="Proteomes" id="UP000245753">
    <property type="component" value="Unassembled WGS sequence"/>
</dbReference>
<name>A0A2U2MTQ0_9BIFI</name>
<proteinExistence type="predicted"/>
<comment type="caution">
    <text evidence="1">The sequence shown here is derived from an EMBL/GenBank/DDBJ whole genome shotgun (WGS) entry which is preliminary data.</text>
</comment>
<sequence>MPKLENKIRGAFRRFISNTYRTGVIDGMRIVGVQVRLGEFVGKDANRGRYWGNPADGLADRINRYRAWADGASDMVLETVAVMAECRLDDSASYPWGKIQTFIENALSRFEQNSLRERESLGLGQLLIDDSDYLSSVMKPWAIFSDGEESDQRIARFIDDTVNDWRENYTRDSGLRLLKLIKELEDDDEEAAMAIVSLSIEACAFWHMQKWRYRRGEQGERPSEEAWDIYALKYNEEYDRARDNGYAPTTVTDAMKTLIDAYGHGKSAFDAE</sequence>
<dbReference type="EMBL" id="QFFN01000006">
    <property type="protein sequence ID" value="PWG60205.1"/>
    <property type="molecule type" value="Genomic_DNA"/>
</dbReference>
<dbReference type="RefSeq" id="WP_109136998.1">
    <property type="nucleotide sequence ID" value="NZ_QFFN01000006.1"/>
</dbReference>
<accession>A0A2U2MTQ0</accession>
<dbReference type="AlphaFoldDB" id="A0A2U2MTQ0"/>
<organism evidence="1 2">
    <name type="scientific">Bifidobacterium catulorum</name>
    <dbReference type="NCBI Taxonomy" id="1630173"/>
    <lineage>
        <taxon>Bacteria</taxon>
        <taxon>Bacillati</taxon>
        <taxon>Actinomycetota</taxon>
        <taxon>Actinomycetes</taxon>
        <taxon>Bifidobacteriales</taxon>
        <taxon>Bifidobacteriaceae</taxon>
        <taxon>Bifidobacterium</taxon>
    </lineage>
</organism>
<gene>
    <name evidence="1" type="ORF">DF200_03990</name>
</gene>
<protein>
    <submittedName>
        <fullName evidence="1">Uncharacterized protein</fullName>
    </submittedName>
</protein>
<keyword evidence="2" id="KW-1185">Reference proteome</keyword>